<dbReference type="OrthoDB" id="2398163at2759"/>
<evidence type="ECO:0000313" key="8">
    <source>
        <dbReference type="EMBL" id="VDK25888.1"/>
    </source>
</evidence>
<dbReference type="Gene3D" id="2.40.30.10">
    <property type="entry name" value="Translation factors"/>
    <property type="match status" value="1"/>
</dbReference>
<keyword evidence="7" id="KW-1133">Transmembrane helix</keyword>
<evidence type="ECO:0000313" key="9">
    <source>
        <dbReference type="Proteomes" id="UP000267096"/>
    </source>
</evidence>
<feature type="region of interest" description="Disordered" evidence="6">
    <location>
        <begin position="1"/>
        <end position="30"/>
    </location>
</feature>
<gene>
    <name evidence="8" type="ORF">ASIM_LOCUS5666</name>
</gene>
<reference evidence="10" key="1">
    <citation type="submission" date="2017-02" db="UniProtKB">
        <authorList>
            <consortium name="WormBaseParasite"/>
        </authorList>
    </citation>
    <scope>IDENTIFICATION</scope>
</reference>
<sequence>MHRWGMKGMPANRTTKSHRRIGSVGSTGDARIWPGKRMPGHMGYEWVNTSGLEVLRINPSKQVILSLTLSTLLLLSSILMFNL</sequence>
<evidence type="ECO:0000313" key="10">
    <source>
        <dbReference type="WBParaSite" id="ASIM_0000587801-mRNA-1"/>
    </source>
</evidence>
<dbReference type="InterPro" id="IPR000597">
    <property type="entry name" value="Ribosomal_uL3"/>
</dbReference>
<keyword evidence="2" id="KW-0689">Ribosomal protein</keyword>
<dbReference type="EMBL" id="UYRR01011351">
    <property type="protein sequence ID" value="VDK25888.1"/>
    <property type="molecule type" value="Genomic_DNA"/>
</dbReference>
<organism evidence="10">
    <name type="scientific">Anisakis simplex</name>
    <name type="common">Herring worm</name>
    <dbReference type="NCBI Taxonomy" id="6269"/>
    <lineage>
        <taxon>Eukaryota</taxon>
        <taxon>Metazoa</taxon>
        <taxon>Ecdysozoa</taxon>
        <taxon>Nematoda</taxon>
        <taxon>Chromadorea</taxon>
        <taxon>Rhabditida</taxon>
        <taxon>Spirurina</taxon>
        <taxon>Ascaridomorpha</taxon>
        <taxon>Ascaridoidea</taxon>
        <taxon>Anisakidae</taxon>
        <taxon>Anisakis</taxon>
        <taxon>Anisakis simplex complex</taxon>
    </lineage>
</organism>
<name>A0A0M3JE36_ANISI</name>
<dbReference type="Pfam" id="PF00297">
    <property type="entry name" value="Ribosomal_L3"/>
    <property type="match status" value="1"/>
</dbReference>
<comment type="similarity">
    <text evidence="1">Belongs to the universal ribosomal protein uL3 family.</text>
</comment>
<feature type="transmembrane region" description="Helical" evidence="7">
    <location>
        <begin position="63"/>
        <end position="81"/>
    </location>
</feature>
<keyword evidence="9" id="KW-1185">Reference proteome</keyword>
<evidence type="ECO:0000256" key="7">
    <source>
        <dbReference type="SAM" id="Phobius"/>
    </source>
</evidence>
<dbReference type="GO" id="GO:0005762">
    <property type="term" value="C:mitochondrial large ribosomal subunit"/>
    <property type="evidence" value="ECO:0007669"/>
    <property type="project" value="TreeGrafter"/>
</dbReference>
<protein>
    <recommendedName>
        <fullName evidence="4">Large ribosomal subunit protein uL3m</fullName>
    </recommendedName>
    <alternativeName>
        <fullName evidence="5">39S ribosomal protein L3, mitochondrial</fullName>
    </alternativeName>
</protein>
<evidence type="ECO:0000256" key="1">
    <source>
        <dbReference type="ARBA" id="ARBA00006540"/>
    </source>
</evidence>
<accession>A0A0M3JE36</accession>
<reference evidence="8 9" key="2">
    <citation type="submission" date="2018-11" db="EMBL/GenBank/DDBJ databases">
        <authorList>
            <consortium name="Pathogen Informatics"/>
        </authorList>
    </citation>
    <scope>NUCLEOTIDE SEQUENCE [LARGE SCALE GENOMIC DNA]</scope>
</reference>
<evidence type="ECO:0000256" key="3">
    <source>
        <dbReference type="ARBA" id="ARBA00023274"/>
    </source>
</evidence>
<proteinExistence type="inferred from homology"/>
<dbReference type="PANTHER" id="PTHR11229:SF8">
    <property type="entry name" value="LARGE RIBOSOMAL SUBUNIT PROTEIN UL3M"/>
    <property type="match status" value="1"/>
</dbReference>
<dbReference type="InterPro" id="IPR009000">
    <property type="entry name" value="Transl_B-barrel_sf"/>
</dbReference>
<keyword evidence="7" id="KW-0472">Membrane</keyword>
<evidence type="ECO:0000256" key="2">
    <source>
        <dbReference type="ARBA" id="ARBA00022980"/>
    </source>
</evidence>
<dbReference type="GO" id="GO:0006412">
    <property type="term" value="P:translation"/>
    <property type="evidence" value="ECO:0007669"/>
    <property type="project" value="InterPro"/>
</dbReference>
<keyword evidence="3" id="KW-0687">Ribonucleoprotein</keyword>
<dbReference type="Proteomes" id="UP000267096">
    <property type="component" value="Unassembled WGS sequence"/>
</dbReference>
<dbReference type="PANTHER" id="PTHR11229">
    <property type="entry name" value="50S RIBOSOMAL PROTEIN L3"/>
    <property type="match status" value="1"/>
</dbReference>
<dbReference type="AlphaFoldDB" id="A0A0M3JE36"/>
<keyword evidence="7" id="KW-0812">Transmembrane</keyword>
<evidence type="ECO:0000256" key="4">
    <source>
        <dbReference type="ARBA" id="ARBA00035209"/>
    </source>
</evidence>
<evidence type="ECO:0000256" key="5">
    <source>
        <dbReference type="ARBA" id="ARBA00035396"/>
    </source>
</evidence>
<dbReference type="WBParaSite" id="ASIM_0000587801-mRNA-1">
    <property type="protein sequence ID" value="ASIM_0000587801-mRNA-1"/>
    <property type="gene ID" value="ASIM_0000587801"/>
</dbReference>
<dbReference type="GO" id="GO:0003735">
    <property type="term" value="F:structural constituent of ribosome"/>
    <property type="evidence" value="ECO:0007669"/>
    <property type="project" value="InterPro"/>
</dbReference>
<dbReference type="SUPFAM" id="SSF50447">
    <property type="entry name" value="Translation proteins"/>
    <property type="match status" value="1"/>
</dbReference>
<dbReference type="InterPro" id="IPR019927">
    <property type="entry name" value="Ribosomal_uL3_bac/org-type"/>
</dbReference>
<evidence type="ECO:0000256" key="6">
    <source>
        <dbReference type="SAM" id="MobiDB-lite"/>
    </source>
</evidence>